<feature type="region of interest" description="Disordered" evidence="1">
    <location>
        <begin position="25"/>
        <end position="55"/>
    </location>
</feature>
<dbReference type="RefSeq" id="WP_348955948.1">
    <property type="nucleotide sequence ID" value="NZ_JBDZYD010000017.1"/>
</dbReference>
<keyword evidence="4" id="KW-1185">Reference proteome</keyword>
<keyword evidence="2" id="KW-0732">Signal</keyword>
<dbReference type="EMBL" id="JBDZYD010000017">
    <property type="protein sequence ID" value="MEQ0564859.1"/>
    <property type="molecule type" value="Genomic_DNA"/>
</dbReference>
<dbReference type="Proteomes" id="UP001440984">
    <property type="component" value="Unassembled WGS sequence"/>
</dbReference>
<evidence type="ECO:0000256" key="2">
    <source>
        <dbReference type="SAM" id="SignalP"/>
    </source>
</evidence>
<evidence type="ECO:0000256" key="1">
    <source>
        <dbReference type="SAM" id="MobiDB-lite"/>
    </source>
</evidence>
<protein>
    <submittedName>
        <fullName evidence="3">Uncharacterized protein</fullName>
    </submittedName>
</protein>
<accession>A0ABV0LRC2</accession>
<evidence type="ECO:0000313" key="4">
    <source>
        <dbReference type="Proteomes" id="UP001440984"/>
    </source>
</evidence>
<feature type="chain" id="PRO_5045059400" evidence="2">
    <location>
        <begin position="25"/>
        <end position="55"/>
    </location>
</feature>
<proteinExistence type="predicted"/>
<name>A0ABV0LRC2_9PSEU</name>
<gene>
    <name evidence="3" type="ORF">ABJI51_37765</name>
</gene>
<organism evidence="3 4">
    <name type="scientific">Amycolatopsis melonis</name>
    <dbReference type="NCBI Taxonomy" id="3156488"/>
    <lineage>
        <taxon>Bacteria</taxon>
        <taxon>Bacillati</taxon>
        <taxon>Actinomycetota</taxon>
        <taxon>Actinomycetes</taxon>
        <taxon>Pseudonocardiales</taxon>
        <taxon>Pseudonocardiaceae</taxon>
        <taxon>Amycolatopsis</taxon>
    </lineage>
</organism>
<feature type="signal peptide" evidence="2">
    <location>
        <begin position="1"/>
        <end position="24"/>
    </location>
</feature>
<evidence type="ECO:0000313" key="3">
    <source>
        <dbReference type="EMBL" id="MEQ0564859.1"/>
    </source>
</evidence>
<sequence>MKRAVAAALLTAAALAVLAPAASAASAPLTDPSPIGGMGGGPYIGDVPKPGPSTP</sequence>
<comment type="caution">
    <text evidence="3">The sequence shown here is derived from an EMBL/GenBank/DDBJ whole genome shotgun (WGS) entry which is preliminary data.</text>
</comment>
<reference evidence="3 4" key="1">
    <citation type="submission" date="2024-05" db="EMBL/GenBank/DDBJ databases">
        <authorList>
            <person name="Zhao H."/>
            <person name="Xu Y."/>
            <person name="Lin S."/>
            <person name="Spain J.C."/>
            <person name="Zhou N.-Y."/>
        </authorList>
    </citation>
    <scope>NUCLEOTIDE SEQUENCE [LARGE SCALE GENOMIC DNA]</scope>
    <source>
        <strain evidence="3 4">NEAU-NG30</strain>
    </source>
</reference>